<dbReference type="EMBL" id="JAYKXP010000108">
    <property type="protein sequence ID" value="KAK7026020.1"/>
    <property type="molecule type" value="Genomic_DNA"/>
</dbReference>
<gene>
    <name evidence="1" type="ORF">VNI00_015737</name>
</gene>
<accession>A0AAW0BJZ1</accession>
<dbReference type="Proteomes" id="UP001383192">
    <property type="component" value="Unassembled WGS sequence"/>
</dbReference>
<comment type="caution">
    <text evidence="1">The sequence shown here is derived from an EMBL/GenBank/DDBJ whole genome shotgun (WGS) entry which is preliminary data.</text>
</comment>
<organism evidence="1 2">
    <name type="scientific">Paramarasmius palmivorus</name>
    <dbReference type="NCBI Taxonomy" id="297713"/>
    <lineage>
        <taxon>Eukaryota</taxon>
        <taxon>Fungi</taxon>
        <taxon>Dikarya</taxon>
        <taxon>Basidiomycota</taxon>
        <taxon>Agaricomycotina</taxon>
        <taxon>Agaricomycetes</taxon>
        <taxon>Agaricomycetidae</taxon>
        <taxon>Agaricales</taxon>
        <taxon>Marasmiineae</taxon>
        <taxon>Marasmiaceae</taxon>
        <taxon>Paramarasmius</taxon>
    </lineage>
</organism>
<reference evidence="1 2" key="1">
    <citation type="submission" date="2024-01" db="EMBL/GenBank/DDBJ databases">
        <title>A draft genome for a cacao thread blight-causing isolate of Paramarasmius palmivorus.</title>
        <authorList>
            <person name="Baruah I.K."/>
            <person name="Bukari Y."/>
            <person name="Amoako-Attah I."/>
            <person name="Meinhardt L.W."/>
            <person name="Bailey B.A."/>
            <person name="Cohen S.P."/>
        </authorList>
    </citation>
    <scope>NUCLEOTIDE SEQUENCE [LARGE SCALE GENOMIC DNA]</scope>
    <source>
        <strain evidence="1 2">GH-12</strain>
    </source>
</reference>
<keyword evidence="2" id="KW-1185">Reference proteome</keyword>
<name>A0AAW0BJZ1_9AGAR</name>
<proteinExistence type="predicted"/>
<dbReference type="AlphaFoldDB" id="A0AAW0BJZ1"/>
<sequence length="112" mass="13205">MYFDQQALLTLAELEERPGRHPVEKRFSLLGGGVERRQWLIDNLREDGVSEDYIDEYKNDVRDENVVQIVIKTPWHGLLRILWFGLLDWEKARTAKTVTKTKTGYYPTVLVR</sequence>
<evidence type="ECO:0000313" key="2">
    <source>
        <dbReference type="Proteomes" id="UP001383192"/>
    </source>
</evidence>
<evidence type="ECO:0000313" key="1">
    <source>
        <dbReference type="EMBL" id="KAK7026020.1"/>
    </source>
</evidence>
<protein>
    <submittedName>
        <fullName evidence="1">Uncharacterized protein</fullName>
    </submittedName>
</protein>